<accession>A0A838XYR1</accession>
<dbReference type="PRINTS" id="PR00149">
    <property type="entry name" value="FUMRATELYASE"/>
</dbReference>
<comment type="caution">
    <text evidence="3">The sequence shown here is derived from an EMBL/GenBank/DDBJ whole genome shotgun (WGS) entry which is preliminary data.</text>
</comment>
<evidence type="ECO:0000256" key="1">
    <source>
        <dbReference type="ARBA" id="ARBA00034772"/>
    </source>
</evidence>
<dbReference type="GO" id="GO:0016829">
    <property type="term" value="F:lyase activity"/>
    <property type="evidence" value="ECO:0007669"/>
    <property type="project" value="UniProtKB-ARBA"/>
</dbReference>
<keyword evidence="4" id="KW-1185">Reference proteome</keyword>
<gene>
    <name evidence="3" type="ORF">H1W37_09575</name>
</gene>
<dbReference type="Gene3D" id="1.10.40.30">
    <property type="entry name" value="Fumarase/aspartase (C-terminal domain)"/>
    <property type="match status" value="1"/>
</dbReference>
<dbReference type="PROSITE" id="PS00163">
    <property type="entry name" value="FUMARATE_LYASES"/>
    <property type="match status" value="1"/>
</dbReference>
<dbReference type="InterPro" id="IPR008948">
    <property type="entry name" value="L-Aspartase-like"/>
</dbReference>
<comment type="similarity">
    <text evidence="1">Belongs to the class-II fumarase/aspartase family.</text>
</comment>
<reference evidence="3 4" key="2">
    <citation type="submission" date="2020-08" db="EMBL/GenBank/DDBJ databases">
        <title>Stappia taiwanensis sp. nov., isolated from a coastal thermal spring.</title>
        <authorList>
            <person name="Kampfer P."/>
        </authorList>
    </citation>
    <scope>NUCLEOTIDE SEQUENCE [LARGE SCALE GENOMIC DNA]</scope>
    <source>
        <strain evidence="3 4">DSM 23284</strain>
    </source>
</reference>
<dbReference type="PRINTS" id="PR00145">
    <property type="entry name" value="ARGSUCLYASE"/>
</dbReference>
<sequence>MTSFTSPLYRDLFGDPETATLLDPAAELTAMIEVERALARAQARCGMIPEAAGAAIDSQLKTYLPNPADLATGTASAGVAVPALVAVLRDHLGAPGADYLHFGATSQDIVDSALMLRCARLLALYETRLETLIAALTGLARAHAGTGMAGRTRTQTSTPISFGLRAANWARPLAIALARLRYLRRAGLPVQLGGASGDRSILGRDGRQIADALAAELGLAPSAPWMTDRHPIGDIAHVLSSLCTALGKIGADVLIASRSEIGEIRLEGAGGSSTMPQKQNPVAAEAVIALARTASGLASLIGTNGIHAEERDGAGWMEEWLVLPQLFAASGATLLRAGELIAALRPAPEAMTATLEASGGQLLAERLSFALLPHLGRAGAQALVKRAAVTARAEGTPLAAVVKALSDAPLDWATLADEAAGLQAAAAMTEEILAEIDATLADET</sequence>
<dbReference type="Pfam" id="PF00206">
    <property type="entry name" value="Lyase_1"/>
    <property type="match status" value="1"/>
</dbReference>
<dbReference type="GO" id="GO:0016853">
    <property type="term" value="F:isomerase activity"/>
    <property type="evidence" value="ECO:0007669"/>
    <property type="project" value="UniProtKB-KW"/>
</dbReference>
<dbReference type="PANTHER" id="PTHR43172">
    <property type="entry name" value="ADENYLOSUCCINATE LYASE"/>
    <property type="match status" value="1"/>
</dbReference>
<evidence type="ECO:0000313" key="3">
    <source>
        <dbReference type="EMBL" id="MBA4611900.1"/>
    </source>
</evidence>
<dbReference type="SMART" id="SM00998">
    <property type="entry name" value="ADSL_C"/>
    <property type="match status" value="1"/>
</dbReference>
<protein>
    <submittedName>
        <fullName evidence="3">3-carboxy-cis,cis-muconate cycloisomerase</fullName>
    </submittedName>
</protein>
<dbReference type="InterPro" id="IPR020557">
    <property type="entry name" value="Fumarate_lyase_CS"/>
</dbReference>
<reference evidence="3 4" key="1">
    <citation type="submission" date="2020-07" db="EMBL/GenBank/DDBJ databases">
        <authorList>
            <person name="Li M."/>
        </authorList>
    </citation>
    <scope>NUCLEOTIDE SEQUENCE [LARGE SCALE GENOMIC DNA]</scope>
    <source>
        <strain evidence="3 4">DSM 23284</strain>
    </source>
</reference>
<dbReference type="PANTHER" id="PTHR43172:SF2">
    <property type="entry name" value="ADENYLOSUCCINATE LYASE C-TERMINAL DOMAIN-CONTAINING PROTEIN"/>
    <property type="match status" value="1"/>
</dbReference>
<proteinExistence type="inferred from homology"/>
<evidence type="ECO:0000313" key="4">
    <source>
        <dbReference type="Proteomes" id="UP000559404"/>
    </source>
</evidence>
<dbReference type="EMBL" id="JACEON010000007">
    <property type="protein sequence ID" value="MBA4611900.1"/>
    <property type="molecule type" value="Genomic_DNA"/>
</dbReference>
<dbReference type="InterPro" id="IPR019468">
    <property type="entry name" value="AdenyloSucc_lyase_C"/>
</dbReference>
<dbReference type="Gene3D" id="1.20.200.10">
    <property type="entry name" value="Fumarase/aspartase (Central domain)"/>
    <property type="match status" value="1"/>
</dbReference>
<dbReference type="RefSeq" id="WP_181760094.1">
    <property type="nucleotide sequence ID" value="NZ_BMCR01000008.1"/>
</dbReference>
<dbReference type="InterPro" id="IPR022761">
    <property type="entry name" value="Fumarate_lyase_N"/>
</dbReference>
<keyword evidence="3" id="KW-0413">Isomerase</keyword>
<dbReference type="InterPro" id="IPR000362">
    <property type="entry name" value="Fumarate_lyase_fam"/>
</dbReference>
<dbReference type="SUPFAM" id="SSF48557">
    <property type="entry name" value="L-aspartase-like"/>
    <property type="match status" value="1"/>
</dbReference>
<dbReference type="AlphaFoldDB" id="A0A838XYR1"/>
<name>A0A838XYR1_9HYPH</name>
<organism evidence="3 4">
    <name type="scientific">Stappia taiwanensis</name>
    <dbReference type="NCBI Taxonomy" id="992267"/>
    <lineage>
        <taxon>Bacteria</taxon>
        <taxon>Pseudomonadati</taxon>
        <taxon>Pseudomonadota</taxon>
        <taxon>Alphaproteobacteria</taxon>
        <taxon>Hyphomicrobiales</taxon>
        <taxon>Stappiaceae</taxon>
        <taxon>Stappia</taxon>
    </lineage>
</organism>
<dbReference type="Proteomes" id="UP000559404">
    <property type="component" value="Unassembled WGS sequence"/>
</dbReference>
<evidence type="ECO:0000259" key="2">
    <source>
        <dbReference type="SMART" id="SM00998"/>
    </source>
</evidence>
<feature type="domain" description="Adenylosuccinate lyase C-terminal" evidence="2">
    <location>
        <begin position="359"/>
        <end position="433"/>
    </location>
</feature>